<keyword evidence="2" id="KW-1185">Reference proteome</keyword>
<protein>
    <submittedName>
        <fullName evidence="1">Uncharacterized protein</fullName>
    </submittedName>
</protein>
<comment type="caution">
    <text evidence="1">The sequence shown here is derived from an EMBL/GenBank/DDBJ whole genome shotgun (WGS) entry which is preliminary data.</text>
</comment>
<dbReference type="Proteomes" id="UP001066276">
    <property type="component" value="Chromosome 5"/>
</dbReference>
<reference evidence="1" key="1">
    <citation type="journal article" date="2022" name="bioRxiv">
        <title>Sequencing and chromosome-scale assembly of the giantPleurodeles waltlgenome.</title>
        <authorList>
            <person name="Brown T."/>
            <person name="Elewa A."/>
            <person name="Iarovenko S."/>
            <person name="Subramanian E."/>
            <person name="Araus A.J."/>
            <person name="Petzold A."/>
            <person name="Susuki M."/>
            <person name="Suzuki K.-i.T."/>
            <person name="Hayashi T."/>
            <person name="Toyoda A."/>
            <person name="Oliveira C."/>
            <person name="Osipova E."/>
            <person name="Leigh N.D."/>
            <person name="Simon A."/>
            <person name="Yun M.H."/>
        </authorList>
    </citation>
    <scope>NUCLEOTIDE SEQUENCE</scope>
    <source>
        <strain evidence="1">20211129_DDA</strain>
        <tissue evidence="1">Liver</tissue>
    </source>
</reference>
<gene>
    <name evidence="1" type="ORF">NDU88_004356</name>
</gene>
<name>A0AAV7RGN5_PLEWA</name>
<evidence type="ECO:0000313" key="1">
    <source>
        <dbReference type="EMBL" id="KAJ1151576.1"/>
    </source>
</evidence>
<proteinExistence type="predicted"/>
<organism evidence="1 2">
    <name type="scientific">Pleurodeles waltl</name>
    <name type="common">Iberian ribbed newt</name>
    <dbReference type="NCBI Taxonomy" id="8319"/>
    <lineage>
        <taxon>Eukaryota</taxon>
        <taxon>Metazoa</taxon>
        <taxon>Chordata</taxon>
        <taxon>Craniata</taxon>
        <taxon>Vertebrata</taxon>
        <taxon>Euteleostomi</taxon>
        <taxon>Amphibia</taxon>
        <taxon>Batrachia</taxon>
        <taxon>Caudata</taxon>
        <taxon>Salamandroidea</taxon>
        <taxon>Salamandridae</taxon>
        <taxon>Pleurodelinae</taxon>
        <taxon>Pleurodeles</taxon>
    </lineage>
</organism>
<accession>A0AAV7RGN5</accession>
<sequence length="246" mass="26824">MAPKTVRNMADKPEGARQMCMAKEDSDGHLAGKRLMGGPIKIGWIEREKERTTAGEDVAKDWAFETRKAENDGKNIDCSKDGGDKFYSLTEESKAVSSGCDLSEEDGSVSSAAESLSSAVGPTVRAQRRHCKRIKSRTGSAVVRDSPEGCAATLMWDYSGIRLSQSRKDPKVPKDTALIPNSIASENCPGKQINNMASADTKMLHLIYGTVRELPTESRAESRRARMATKQLQVTVRKIAKSCAEI</sequence>
<dbReference type="AlphaFoldDB" id="A0AAV7RGN5"/>
<evidence type="ECO:0000313" key="2">
    <source>
        <dbReference type="Proteomes" id="UP001066276"/>
    </source>
</evidence>
<dbReference type="EMBL" id="JANPWB010000009">
    <property type="protein sequence ID" value="KAJ1151576.1"/>
    <property type="molecule type" value="Genomic_DNA"/>
</dbReference>